<feature type="signal peptide" evidence="2">
    <location>
        <begin position="1"/>
        <end position="23"/>
    </location>
</feature>
<proteinExistence type="inferred from homology"/>
<gene>
    <name evidence="3" type="ORF">SAMN04490244_10737</name>
</gene>
<keyword evidence="2" id="KW-0732">Signal</keyword>
<dbReference type="Gene3D" id="3.40.190.10">
    <property type="entry name" value="Periplasmic binding protein-like II"/>
    <property type="match status" value="1"/>
</dbReference>
<comment type="similarity">
    <text evidence="1">Belongs to the UPF0065 (bug) family.</text>
</comment>
<dbReference type="CDD" id="cd07012">
    <property type="entry name" value="PBP2_Bug_TTT"/>
    <property type="match status" value="1"/>
</dbReference>
<dbReference type="Gene3D" id="3.40.190.150">
    <property type="entry name" value="Bordetella uptake gene, domain 1"/>
    <property type="match status" value="1"/>
</dbReference>
<name>A0A1H9VEV5_9RHOB</name>
<evidence type="ECO:0000256" key="1">
    <source>
        <dbReference type="ARBA" id="ARBA00006987"/>
    </source>
</evidence>
<dbReference type="STRING" id="641238.SAMN04490244_10737"/>
<keyword evidence="4" id="KW-1185">Reference proteome</keyword>
<dbReference type="RefSeq" id="WP_092694199.1">
    <property type="nucleotide sequence ID" value="NZ_FOGU01000007.1"/>
</dbReference>
<evidence type="ECO:0000313" key="4">
    <source>
        <dbReference type="Proteomes" id="UP000198885"/>
    </source>
</evidence>
<dbReference type="PIRSF" id="PIRSF017082">
    <property type="entry name" value="YflP"/>
    <property type="match status" value="1"/>
</dbReference>
<organism evidence="3 4">
    <name type="scientific">Tranquillimonas rosea</name>
    <dbReference type="NCBI Taxonomy" id="641238"/>
    <lineage>
        <taxon>Bacteria</taxon>
        <taxon>Pseudomonadati</taxon>
        <taxon>Pseudomonadota</taxon>
        <taxon>Alphaproteobacteria</taxon>
        <taxon>Rhodobacterales</taxon>
        <taxon>Roseobacteraceae</taxon>
        <taxon>Tranquillimonas</taxon>
    </lineage>
</organism>
<dbReference type="AlphaFoldDB" id="A0A1H9VEV5"/>
<accession>A0A1H9VEV5</accession>
<dbReference type="PANTHER" id="PTHR42928:SF5">
    <property type="entry name" value="BLR1237 PROTEIN"/>
    <property type="match status" value="1"/>
</dbReference>
<dbReference type="EMBL" id="FOGU01000007">
    <property type="protein sequence ID" value="SES19803.1"/>
    <property type="molecule type" value="Genomic_DNA"/>
</dbReference>
<dbReference type="InterPro" id="IPR005064">
    <property type="entry name" value="BUG"/>
</dbReference>
<dbReference type="Pfam" id="PF03401">
    <property type="entry name" value="TctC"/>
    <property type="match status" value="1"/>
</dbReference>
<sequence length="328" mass="35141">MDTRTTKTAIAALMLALPLAAPAAAQDAYPERDITHIMPWGAGGGTDTVMRTFMNFAEEQLGVGINTQNVSGAQSGIGTLQLMNARPDGYTIGSLTWDSVITVPYYELVPGYDTDQLTYLGSVTVHPTVLAVAADSPYETLEDFIAAAEENPGELSISNVGSGGVWHLPALDMAEATGIEVNHVPYPDGSGSQREGLLTGETDAASLSASAIYNAVQEDQARVLAVMSDERSDFFPETPTFAELGYDVTWGSFRLIAAPSGISDEQRQTLTDAFAAVFEMPEFQERAEETAMGAVWMNGEDTTEYVESQQESAFALIDQLVEQGILDK</sequence>
<evidence type="ECO:0000313" key="3">
    <source>
        <dbReference type="EMBL" id="SES19803.1"/>
    </source>
</evidence>
<reference evidence="3 4" key="1">
    <citation type="submission" date="2016-10" db="EMBL/GenBank/DDBJ databases">
        <authorList>
            <person name="de Groot N.N."/>
        </authorList>
    </citation>
    <scope>NUCLEOTIDE SEQUENCE [LARGE SCALE GENOMIC DNA]</scope>
    <source>
        <strain evidence="3 4">DSM 23042</strain>
    </source>
</reference>
<dbReference type="SUPFAM" id="SSF53850">
    <property type="entry name" value="Periplasmic binding protein-like II"/>
    <property type="match status" value="1"/>
</dbReference>
<keyword evidence="3" id="KW-0675">Receptor</keyword>
<dbReference type="Proteomes" id="UP000198885">
    <property type="component" value="Unassembled WGS sequence"/>
</dbReference>
<dbReference type="InterPro" id="IPR042100">
    <property type="entry name" value="Bug_dom1"/>
</dbReference>
<dbReference type="OrthoDB" id="8970543at2"/>
<protein>
    <submittedName>
        <fullName evidence="3">Tripartite-type tricarboxylate transporter, receptor component TctC</fullName>
    </submittedName>
</protein>
<feature type="chain" id="PRO_5011698045" evidence="2">
    <location>
        <begin position="24"/>
        <end position="328"/>
    </location>
</feature>
<dbReference type="PANTHER" id="PTHR42928">
    <property type="entry name" value="TRICARBOXYLATE-BINDING PROTEIN"/>
    <property type="match status" value="1"/>
</dbReference>
<evidence type="ECO:0000256" key="2">
    <source>
        <dbReference type="SAM" id="SignalP"/>
    </source>
</evidence>